<comment type="caution">
    <text evidence="3">The sequence shown here is derived from an EMBL/GenBank/DDBJ whole genome shotgun (WGS) entry which is preliminary data.</text>
</comment>
<keyword evidence="1" id="KW-0732">Signal</keyword>
<dbReference type="RefSeq" id="WP_265989325.1">
    <property type="nucleotide sequence ID" value="NZ_CP110973.1"/>
</dbReference>
<proteinExistence type="predicted"/>
<protein>
    <submittedName>
        <fullName evidence="3">Alpha/beta hydrolase-fold protein</fullName>
    </submittedName>
</protein>
<evidence type="ECO:0000313" key="4">
    <source>
        <dbReference type="Proteomes" id="UP001597116"/>
    </source>
</evidence>
<evidence type="ECO:0000313" key="3">
    <source>
        <dbReference type="EMBL" id="MFD1140597.1"/>
    </source>
</evidence>
<dbReference type="Pfam" id="PF00756">
    <property type="entry name" value="Esterase"/>
    <property type="match status" value="1"/>
</dbReference>
<dbReference type="Gene3D" id="3.40.50.1820">
    <property type="entry name" value="alpha/beta hydrolase"/>
    <property type="match status" value="1"/>
</dbReference>
<evidence type="ECO:0000256" key="1">
    <source>
        <dbReference type="ARBA" id="ARBA00022729"/>
    </source>
</evidence>
<dbReference type="EMBL" id="JBHTLP010000002">
    <property type="protein sequence ID" value="MFD1140597.1"/>
    <property type="molecule type" value="Genomic_DNA"/>
</dbReference>
<dbReference type="PANTHER" id="PTHR43037">
    <property type="entry name" value="UNNAMED PRODUCT-RELATED"/>
    <property type="match status" value="1"/>
</dbReference>
<keyword evidence="4" id="KW-1185">Reference proteome</keyword>
<keyword evidence="2 3" id="KW-0378">Hydrolase</keyword>
<dbReference type="InterPro" id="IPR050955">
    <property type="entry name" value="Plant_Biomass_Hydrol_Est"/>
</dbReference>
<dbReference type="SUPFAM" id="SSF53474">
    <property type="entry name" value="alpha/beta-Hydrolases"/>
    <property type="match status" value="1"/>
</dbReference>
<gene>
    <name evidence="3" type="ORF">ACFQ4C_05745</name>
</gene>
<organism evidence="3 4">
    <name type="scientific">Larkinella insperata</name>
    <dbReference type="NCBI Taxonomy" id="332158"/>
    <lineage>
        <taxon>Bacteria</taxon>
        <taxon>Pseudomonadati</taxon>
        <taxon>Bacteroidota</taxon>
        <taxon>Cytophagia</taxon>
        <taxon>Cytophagales</taxon>
        <taxon>Spirosomataceae</taxon>
        <taxon>Larkinella</taxon>
    </lineage>
</organism>
<dbReference type="InterPro" id="IPR029058">
    <property type="entry name" value="AB_hydrolase_fold"/>
</dbReference>
<dbReference type="GO" id="GO:0016787">
    <property type="term" value="F:hydrolase activity"/>
    <property type="evidence" value="ECO:0007669"/>
    <property type="project" value="UniProtKB-KW"/>
</dbReference>
<dbReference type="InterPro" id="IPR000801">
    <property type="entry name" value="Esterase-like"/>
</dbReference>
<sequence length="568" mass="63335">MIRHRIFRFLLLTFLFLGAGSRLIAQKLPSGPQVLTIFSDVDDTEQPYGLYLPKNYNPKKKYPLVIMLHGAGSNHRLSLRRVFGKSNLNGETDVEATKYFPEWADVNYIVASPFARGTIGYQGVAEKDVYDVLADVKKRFSIDDDRVYLTGYSMGGGGTLWIGLSRPDVWAAIAPVCPAPPKGTDALAGNALNYPVHIFQGDADPAVKVEGTREWVQRFKDAGVNLTYQEYPGVKHDSWVNAYQDGFIFTWFDKFKRNRFPERVRFTTRQYKYNTAYWVQIDQLTPGNLATVDARLSSQNHLDVTTSNIDALTFKLAGHPRFKAKKPLEIIIDGKTVSTPASDAVTLVKREGGWEAAPYQATATAKRPGAEGPLSAPFADRHVYIYGTADNPSPEELKNRQDQAFQAANWSAYRGEFLGRIMVFPRILADKEVRPSDLESANLVLFGTKETNSQVAKFSDRLPIQLNPNTTDYGLFYVFPVNNHYVTVNSGLPWWTDAQTQTGGFSLTNRAMAVTSGFKDFILFKGTYKTPVAEGYFDNDWHLTADDASKLTESGAVTVATGATTSKR</sequence>
<name>A0ABW3Q189_9BACT</name>
<dbReference type="PANTHER" id="PTHR43037:SF5">
    <property type="entry name" value="FERULOYL ESTERASE"/>
    <property type="match status" value="1"/>
</dbReference>
<evidence type="ECO:0000256" key="2">
    <source>
        <dbReference type="ARBA" id="ARBA00022801"/>
    </source>
</evidence>
<dbReference type="Proteomes" id="UP001597116">
    <property type="component" value="Unassembled WGS sequence"/>
</dbReference>
<reference evidence="4" key="1">
    <citation type="journal article" date="2019" name="Int. J. Syst. Evol. Microbiol.">
        <title>The Global Catalogue of Microorganisms (GCM) 10K type strain sequencing project: providing services to taxonomists for standard genome sequencing and annotation.</title>
        <authorList>
            <consortium name="The Broad Institute Genomics Platform"/>
            <consortium name="The Broad Institute Genome Sequencing Center for Infectious Disease"/>
            <person name="Wu L."/>
            <person name="Ma J."/>
        </authorList>
    </citation>
    <scope>NUCLEOTIDE SEQUENCE [LARGE SCALE GENOMIC DNA]</scope>
    <source>
        <strain evidence="4">CCUG 55608</strain>
    </source>
</reference>
<accession>A0ABW3Q189</accession>